<evidence type="ECO:0000256" key="1">
    <source>
        <dbReference type="ARBA" id="ARBA00004123"/>
    </source>
</evidence>
<keyword evidence="7" id="KW-0804">Transcription</keyword>
<evidence type="ECO:0000313" key="15">
    <source>
        <dbReference type="Proteomes" id="UP001519460"/>
    </source>
</evidence>
<feature type="compositionally biased region" description="Basic residues" evidence="12">
    <location>
        <begin position="166"/>
        <end position="175"/>
    </location>
</feature>
<evidence type="ECO:0000256" key="7">
    <source>
        <dbReference type="ARBA" id="ARBA00023163"/>
    </source>
</evidence>
<keyword evidence="5 10" id="KW-0371">Homeobox</keyword>
<evidence type="ECO:0000256" key="12">
    <source>
        <dbReference type="SAM" id="MobiDB-lite"/>
    </source>
</evidence>
<feature type="compositionally biased region" description="Acidic residues" evidence="12">
    <location>
        <begin position="224"/>
        <end position="245"/>
    </location>
</feature>
<keyword evidence="4 10" id="KW-0238">DNA-binding</keyword>
<feature type="region of interest" description="Disordered" evidence="12">
    <location>
        <begin position="165"/>
        <end position="253"/>
    </location>
</feature>
<comment type="subcellular location">
    <subcellularLocation>
        <location evidence="1 10 11">Nucleus</location>
    </subcellularLocation>
</comment>
<accession>A0ABD0JDL1</accession>
<feature type="domain" description="Homeobox" evidence="13">
    <location>
        <begin position="113"/>
        <end position="173"/>
    </location>
</feature>
<proteinExistence type="inferred from homology"/>
<evidence type="ECO:0000256" key="11">
    <source>
        <dbReference type="RuleBase" id="RU000682"/>
    </source>
</evidence>
<dbReference type="SUPFAM" id="SSF46689">
    <property type="entry name" value="Homeodomain-like"/>
    <property type="match status" value="1"/>
</dbReference>
<evidence type="ECO:0000256" key="8">
    <source>
        <dbReference type="ARBA" id="ARBA00023242"/>
    </source>
</evidence>
<dbReference type="InterPro" id="IPR017970">
    <property type="entry name" value="Homeobox_CS"/>
</dbReference>
<dbReference type="InterPro" id="IPR050848">
    <property type="entry name" value="Homeobox_TF"/>
</dbReference>
<sequence length="295" mass="32568">MNIRGFSDSGQSRHSSFFIEDILFAKPKPVPASRDAGAAPPLPSLARPPGFAEYGYACLGGPAFYPHPFLAHAAAASSFYSKQGAEHPAFFIPATAGLPLSPLFQHDSPGKHCRRRKARTVFSDQQLTGLEKRFEAQRYLSTPERMDLAAQLNLSETQVKTWFQNRRMKQKKLQRKSLDDSNGSSEPGSGSRSSVKGQDSDLDDDPDDRGEGRESRDLGSPDPKEDEEDGENSDGEEINVVDPDTDNVGASSSPEMFKISELEEDVISFNRFAKNWWILKAQPVERWIKFGGAAS</sequence>
<keyword evidence="8 10" id="KW-0539">Nucleus</keyword>
<dbReference type="FunFam" id="1.10.10.60:FF:000173">
    <property type="entry name" value="brain-specific homeobox protein homolog"/>
    <property type="match status" value="1"/>
</dbReference>
<keyword evidence="3" id="KW-0805">Transcription regulation</keyword>
<dbReference type="PANTHER" id="PTHR24333">
    <property type="entry name" value="HOMEO BOX HB9 LIKE A-RELATED"/>
    <property type="match status" value="1"/>
</dbReference>
<comment type="caution">
    <text evidence="14">The sequence shown here is derived from an EMBL/GenBank/DDBJ whole genome shotgun (WGS) entry which is preliminary data.</text>
</comment>
<dbReference type="Gene3D" id="1.10.10.60">
    <property type="entry name" value="Homeodomain-like"/>
    <property type="match status" value="1"/>
</dbReference>
<name>A0ABD0JDL1_9CAEN</name>
<evidence type="ECO:0000259" key="13">
    <source>
        <dbReference type="PROSITE" id="PS50071"/>
    </source>
</evidence>
<evidence type="ECO:0000256" key="4">
    <source>
        <dbReference type="ARBA" id="ARBA00023125"/>
    </source>
</evidence>
<dbReference type="GO" id="GO:0005634">
    <property type="term" value="C:nucleus"/>
    <property type="evidence" value="ECO:0007669"/>
    <property type="project" value="UniProtKB-SubCell"/>
</dbReference>
<organism evidence="14 15">
    <name type="scientific">Batillaria attramentaria</name>
    <dbReference type="NCBI Taxonomy" id="370345"/>
    <lineage>
        <taxon>Eukaryota</taxon>
        <taxon>Metazoa</taxon>
        <taxon>Spiralia</taxon>
        <taxon>Lophotrochozoa</taxon>
        <taxon>Mollusca</taxon>
        <taxon>Gastropoda</taxon>
        <taxon>Caenogastropoda</taxon>
        <taxon>Sorbeoconcha</taxon>
        <taxon>Cerithioidea</taxon>
        <taxon>Batillariidae</taxon>
        <taxon>Batillaria</taxon>
    </lineage>
</organism>
<evidence type="ECO:0000313" key="14">
    <source>
        <dbReference type="EMBL" id="KAK7471559.1"/>
    </source>
</evidence>
<dbReference type="InterPro" id="IPR001356">
    <property type="entry name" value="HD"/>
</dbReference>
<dbReference type="PROSITE" id="PS50071">
    <property type="entry name" value="HOMEOBOX_2"/>
    <property type="match status" value="1"/>
</dbReference>
<dbReference type="CDD" id="cd00086">
    <property type="entry name" value="homeodomain"/>
    <property type="match status" value="1"/>
</dbReference>
<dbReference type="InterPro" id="IPR020479">
    <property type="entry name" value="HD_metazoa"/>
</dbReference>
<keyword evidence="6" id="KW-0010">Activator</keyword>
<dbReference type="PROSITE" id="PS00027">
    <property type="entry name" value="HOMEOBOX_1"/>
    <property type="match status" value="1"/>
</dbReference>
<dbReference type="GO" id="GO:0003677">
    <property type="term" value="F:DNA binding"/>
    <property type="evidence" value="ECO:0007669"/>
    <property type="project" value="UniProtKB-UniRule"/>
</dbReference>
<dbReference type="InterPro" id="IPR009057">
    <property type="entry name" value="Homeodomain-like_sf"/>
</dbReference>
<feature type="compositionally biased region" description="Basic and acidic residues" evidence="12">
    <location>
        <begin position="209"/>
        <end position="223"/>
    </location>
</feature>
<evidence type="ECO:0000256" key="9">
    <source>
        <dbReference type="ARBA" id="ARBA00073831"/>
    </source>
</evidence>
<dbReference type="PRINTS" id="PR00024">
    <property type="entry name" value="HOMEOBOX"/>
</dbReference>
<dbReference type="Pfam" id="PF00046">
    <property type="entry name" value="Homeodomain"/>
    <property type="match status" value="1"/>
</dbReference>
<gene>
    <name evidence="14" type="ORF">BaRGS_00035787</name>
</gene>
<evidence type="ECO:0000256" key="3">
    <source>
        <dbReference type="ARBA" id="ARBA00023015"/>
    </source>
</evidence>
<keyword evidence="15" id="KW-1185">Reference proteome</keyword>
<feature type="compositionally biased region" description="Low complexity" evidence="12">
    <location>
        <begin position="181"/>
        <end position="194"/>
    </location>
</feature>
<dbReference type="EMBL" id="JACVVK020000488">
    <property type="protein sequence ID" value="KAK7471559.1"/>
    <property type="molecule type" value="Genomic_DNA"/>
</dbReference>
<feature type="DNA-binding region" description="Homeobox" evidence="10">
    <location>
        <begin position="115"/>
        <end position="174"/>
    </location>
</feature>
<evidence type="ECO:0000256" key="10">
    <source>
        <dbReference type="PROSITE-ProRule" id="PRU00108"/>
    </source>
</evidence>
<dbReference type="SMART" id="SM00389">
    <property type="entry name" value="HOX"/>
    <property type="match status" value="1"/>
</dbReference>
<protein>
    <recommendedName>
        <fullName evidence="9">Brain-specific homeobox protein homolog</fullName>
    </recommendedName>
</protein>
<dbReference type="AlphaFoldDB" id="A0ABD0JDL1"/>
<evidence type="ECO:0000256" key="5">
    <source>
        <dbReference type="ARBA" id="ARBA00023155"/>
    </source>
</evidence>
<dbReference type="PANTHER" id="PTHR24333:SF8">
    <property type="entry name" value="HOMEOBOX PROTEIN CEH-62"/>
    <property type="match status" value="1"/>
</dbReference>
<reference evidence="14 15" key="1">
    <citation type="journal article" date="2023" name="Sci. Data">
        <title>Genome assembly of the Korean intertidal mud-creeper Batillaria attramentaria.</title>
        <authorList>
            <person name="Patra A.K."/>
            <person name="Ho P.T."/>
            <person name="Jun S."/>
            <person name="Lee S.J."/>
            <person name="Kim Y."/>
            <person name="Won Y.J."/>
        </authorList>
    </citation>
    <scope>NUCLEOTIDE SEQUENCE [LARGE SCALE GENOMIC DNA]</scope>
    <source>
        <strain evidence="14">Wonlab-2016</strain>
    </source>
</reference>
<evidence type="ECO:0000256" key="6">
    <source>
        <dbReference type="ARBA" id="ARBA00023159"/>
    </source>
</evidence>
<comment type="similarity">
    <text evidence="2">Belongs to the distal-less homeobox family.</text>
</comment>
<evidence type="ECO:0000256" key="2">
    <source>
        <dbReference type="ARBA" id="ARBA00007916"/>
    </source>
</evidence>
<dbReference type="Proteomes" id="UP001519460">
    <property type="component" value="Unassembled WGS sequence"/>
</dbReference>